<dbReference type="EMBL" id="LBBT01000336">
    <property type="protein sequence ID" value="KKY00106.1"/>
    <property type="molecule type" value="Genomic_DNA"/>
</dbReference>
<dbReference type="CDD" id="cd00552">
    <property type="entry name" value="RaiA"/>
    <property type="match status" value="1"/>
</dbReference>
<sequence>MNIRVIGKNINPTESINAKIESEMEKLQQYLNVDTDVKVTISTEKEKQTVEVTVLPIKGPIIRAEEGQKDLYSAIDGVYDKLYKQLRKYKTRSKNRKNSHQSIRFENIEDYNFESNIDEKDIHIERVKKFSIKPMSSEEAILQMELLGHDFYMFRNSETDKINTVYKRHGLGYGIIEEQ</sequence>
<dbReference type="Gene3D" id="3.30.505.50">
    <property type="entry name" value="Sigma 54 modulation/S30EA ribosomal protein, C-terminal domain"/>
    <property type="match status" value="1"/>
</dbReference>
<dbReference type="Pfam" id="PF16321">
    <property type="entry name" value="Ribosom_S30AE_C"/>
    <property type="match status" value="1"/>
</dbReference>
<feature type="domain" description="Sigma 54 modulation/S30EA ribosomal protein C-terminal" evidence="3">
    <location>
        <begin position="122"/>
        <end position="175"/>
    </location>
</feature>
<gene>
    <name evidence="2" type="primary">hpf</name>
    <name evidence="4" type="ORF">VN21_16055</name>
</gene>
<dbReference type="InterPro" id="IPR036567">
    <property type="entry name" value="RHF-like"/>
</dbReference>
<protein>
    <recommendedName>
        <fullName evidence="2">Ribosome hibernation promoting factor</fullName>
        <shortName evidence="2">HPF</shortName>
    </recommendedName>
</protein>
<dbReference type="PATRIC" id="fig|1629550.3.peg.2715"/>
<proteinExistence type="inferred from homology"/>
<comment type="caution">
    <text evidence="4">The sequence shown here is derived from an EMBL/GenBank/DDBJ whole genome shotgun (WGS) entry which is preliminary data.</text>
</comment>
<comment type="function">
    <text evidence="2">Required for dimerization of active 70S ribosomes into 100S ribosomes in stationary phase; 100S ribosomes are translationally inactive and sometimes present during exponential growth.</text>
</comment>
<dbReference type="RefSeq" id="WP_046824149.1">
    <property type="nucleotide sequence ID" value="NZ_LBBT01000336.1"/>
</dbReference>
<dbReference type="InterPro" id="IPR034694">
    <property type="entry name" value="HPF_long/plastid"/>
</dbReference>
<dbReference type="InterPro" id="IPR038416">
    <property type="entry name" value="Ribosom_S30AE_C_sf"/>
</dbReference>
<comment type="subcellular location">
    <subcellularLocation>
        <location evidence="2">Cytoplasm</location>
    </subcellularLocation>
</comment>
<evidence type="ECO:0000313" key="4">
    <source>
        <dbReference type="EMBL" id="KKY00106.1"/>
    </source>
</evidence>
<evidence type="ECO:0000256" key="2">
    <source>
        <dbReference type="HAMAP-Rule" id="MF_00839"/>
    </source>
</evidence>
<dbReference type="AlphaFoldDB" id="A0A0M3DDA5"/>
<dbReference type="NCBIfam" id="TIGR00741">
    <property type="entry name" value="yfiA"/>
    <property type="match status" value="1"/>
</dbReference>
<keyword evidence="5" id="KW-1185">Reference proteome</keyword>
<dbReference type="GO" id="GO:0045900">
    <property type="term" value="P:negative regulation of translational elongation"/>
    <property type="evidence" value="ECO:0007669"/>
    <property type="project" value="TreeGrafter"/>
</dbReference>
<organism evidence="4 5">
    <name type="scientific">Paraclostridium benzoelyticum</name>
    <dbReference type="NCBI Taxonomy" id="1629550"/>
    <lineage>
        <taxon>Bacteria</taxon>
        <taxon>Bacillati</taxon>
        <taxon>Bacillota</taxon>
        <taxon>Clostridia</taxon>
        <taxon>Peptostreptococcales</taxon>
        <taxon>Peptostreptococcaceae</taxon>
        <taxon>Paraclostridium</taxon>
    </lineage>
</organism>
<evidence type="ECO:0000256" key="1">
    <source>
        <dbReference type="ARBA" id="ARBA00022845"/>
    </source>
</evidence>
<dbReference type="SUPFAM" id="SSF69754">
    <property type="entry name" value="Ribosome binding protein Y (YfiA homologue)"/>
    <property type="match status" value="1"/>
</dbReference>
<dbReference type="Proteomes" id="UP000034407">
    <property type="component" value="Unassembled WGS sequence"/>
</dbReference>
<dbReference type="GO" id="GO:0022627">
    <property type="term" value="C:cytosolic small ribosomal subunit"/>
    <property type="evidence" value="ECO:0007669"/>
    <property type="project" value="TreeGrafter"/>
</dbReference>
<keyword evidence="2" id="KW-0963">Cytoplasm</keyword>
<dbReference type="InterPro" id="IPR050574">
    <property type="entry name" value="HPF/YfiA_ribosome-assoc"/>
</dbReference>
<dbReference type="GO" id="GO:0043024">
    <property type="term" value="F:ribosomal small subunit binding"/>
    <property type="evidence" value="ECO:0007669"/>
    <property type="project" value="TreeGrafter"/>
</dbReference>
<dbReference type="InterPro" id="IPR032528">
    <property type="entry name" value="Ribosom_S30AE_C"/>
</dbReference>
<evidence type="ECO:0000313" key="5">
    <source>
        <dbReference type="Proteomes" id="UP000034407"/>
    </source>
</evidence>
<reference evidence="4 5" key="1">
    <citation type="submission" date="2015-04" db="EMBL/GenBank/DDBJ databases">
        <title>Microcin producing Clostridium sp. JC272T.</title>
        <authorList>
            <person name="Jyothsna T."/>
            <person name="Sasikala C."/>
            <person name="Ramana C."/>
        </authorList>
    </citation>
    <scope>NUCLEOTIDE SEQUENCE [LARGE SCALE GENOMIC DNA]</scope>
    <source>
        <strain evidence="4 5">JC272</strain>
    </source>
</reference>
<dbReference type="Pfam" id="PF02482">
    <property type="entry name" value="Ribosomal_S30AE"/>
    <property type="match status" value="1"/>
</dbReference>
<dbReference type="Gene3D" id="3.30.160.100">
    <property type="entry name" value="Ribosome hibernation promotion factor-like"/>
    <property type="match status" value="1"/>
</dbReference>
<dbReference type="InterPro" id="IPR003489">
    <property type="entry name" value="RHF/RaiA"/>
</dbReference>
<comment type="similarity">
    <text evidence="2">Belongs to the HPF/YfiA ribosome-associated protein family. Long HPF subfamily.</text>
</comment>
<comment type="subunit">
    <text evidence="2">Interacts with 100S ribosomes.</text>
</comment>
<name>A0A0M3DDA5_9FIRM</name>
<dbReference type="HAMAP" id="MF_00839">
    <property type="entry name" value="HPF"/>
    <property type="match status" value="1"/>
</dbReference>
<dbReference type="PANTHER" id="PTHR33231">
    <property type="entry name" value="30S RIBOSOMAL PROTEIN"/>
    <property type="match status" value="1"/>
</dbReference>
<evidence type="ECO:0000259" key="3">
    <source>
        <dbReference type="Pfam" id="PF16321"/>
    </source>
</evidence>
<keyword evidence="1 2" id="KW-0810">Translation regulation</keyword>
<accession>A0A0M3DDA5</accession>
<dbReference type="OrthoDB" id="9794975at2"/>
<dbReference type="PANTHER" id="PTHR33231:SF1">
    <property type="entry name" value="30S RIBOSOMAL PROTEIN"/>
    <property type="match status" value="1"/>
</dbReference>